<dbReference type="RefSeq" id="WP_212020864.1">
    <property type="nucleotide sequence ID" value="NZ_JAAFYZ010000294.1"/>
</dbReference>
<evidence type="ECO:0008006" key="4">
    <source>
        <dbReference type="Google" id="ProtNLM"/>
    </source>
</evidence>
<gene>
    <name evidence="2" type="ORF">KGQ19_44200</name>
</gene>
<evidence type="ECO:0000313" key="3">
    <source>
        <dbReference type="Proteomes" id="UP000730482"/>
    </source>
</evidence>
<keyword evidence="1" id="KW-1133">Transmembrane helix</keyword>
<keyword evidence="1" id="KW-0472">Membrane</keyword>
<reference evidence="2 3" key="1">
    <citation type="submission" date="2020-02" db="EMBL/GenBank/DDBJ databases">
        <title>Acidophilic actinobacteria isolated from forest soil.</title>
        <authorList>
            <person name="Golinska P."/>
        </authorList>
    </citation>
    <scope>NUCLEOTIDE SEQUENCE [LARGE SCALE GENOMIC DNA]</scope>
    <source>
        <strain evidence="2 3">NL8</strain>
    </source>
</reference>
<protein>
    <recommendedName>
        <fullName evidence="4">Integral membrane protein</fullName>
    </recommendedName>
</protein>
<evidence type="ECO:0000256" key="1">
    <source>
        <dbReference type="SAM" id="Phobius"/>
    </source>
</evidence>
<keyword evidence="1" id="KW-0812">Transmembrane</keyword>
<dbReference type="EMBL" id="JAAFYZ010000294">
    <property type="protein sequence ID" value="MBS2553878.1"/>
    <property type="molecule type" value="Genomic_DNA"/>
</dbReference>
<keyword evidence="3" id="KW-1185">Reference proteome</keyword>
<sequence length="247" mass="27044">MTARQDRALVLVQIGRPLALGLVKLGIGLALAAAGFLGIFVLASALGLVSLVWIAPLAVWLIWWACRLIPDGFSDATVRLLYGRVLPPRAMTIDRQGVRYSGEYAGAGAATGTFDIDVPWSGISDAGFRPGPGDYNWFCFDIQTDLPQPGPQLRQAVIDAGRAGMVVQIEQNWIAAEVGDDSTVAERRIMSNMFWFGTPLAVNLGTCRRARPARIDAALRRWAPTGLRCDSQEPEWWHPPLLDRLLH</sequence>
<name>A0ABS5L6B0_9ACTN</name>
<organism evidence="2 3">
    <name type="scientific">Catenulispora pinistramenti</name>
    <dbReference type="NCBI Taxonomy" id="2705254"/>
    <lineage>
        <taxon>Bacteria</taxon>
        <taxon>Bacillati</taxon>
        <taxon>Actinomycetota</taxon>
        <taxon>Actinomycetes</taxon>
        <taxon>Catenulisporales</taxon>
        <taxon>Catenulisporaceae</taxon>
        <taxon>Catenulispora</taxon>
    </lineage>
</organism>
<accession>A0ABS5L6B0</accession>
<comment type="caution">
    <text evidence="2">The sequence shown here is derived from an EMBL/GenBank/DDBJ whole genome shotgun (WGS) entry which is preliminary data.</text>
</comment>
<dbReference type="Proteomes" id="UP000730482">
    <property type="component" value="Unassembled WGS sequence"/>
</dbReference>
<evidence type="ECO:0000313" key="2">
    <source>
        <dbReference type="EMBL" id="MBS2553878.1"/>
    </source>
</evidence>
<feature type="transmembrane region" description="Helical" evidence="1">
    <location>
        <begin position="48"/>
        <end position="66"/>
    </location>
</feature>
<proteinExistence type="predicted"/>
<feature type="transmembrane region" description="Helical" evidence="1">
    <location>
        <begin position="21"/>
        <end position="42"/>
    </location>
</feature>